<proteinExistence type="predicted"/>
<keyword evidence="5" id="KW-0745">Spermidine biosynthesis</keyword>
<evidence type="ECO:0000256" key="7">
    <source>
        <dbReference type="ARBA" id="ARBA00023145"/>
    </source>
</evidence>
<dbReference type="Proteomes" id="UP001500399">
    <property type="component" value="Unassembled WGS sequence"/>
</dbReference>
<name>A0ABN0T9E3_9FIRM</name>
<keyword evidence="9" id="KW-0704">Schiff base</keyword>
<evidence type="ECO:0000256" key="5">
    <source>
        <dbReference type="ARBA" id="ARBA00023066"/>
    </source>
</evidence>
<keyword evidence="6" id="KW-0620">Polyamine biosynthesis</keyword>
<evidence type="ECO:0000313" key="12">
    <source>
        <dbReference type="Proteomes" id="UP001500399"/>
    </source>
</evidence>
<dbReference type="InterPro" id="IPR003826">
    <property type="entry name" value="AdoMetDC_fam_prok"/>
</dbReference>
<evidence type="ECO:0000256" key="9">
    <source>
        <dbReference type="ARBA" id="ARBA00023270"/>
    </source>
</evidence>
<keyword evidence="3" id="KW-0210">Decarboxylase</keyword>
<comment type="caution">
    <text evidence="11">The sequence shown here is derived from an EMBL/GenBank/DDBJ whole genome shotgun (WGS) entry which is preliminary data.</text>
</comment>
<evidence type="ECO:0000256" key="4">
    <source>
        <dbReference type="ARBA" id="ARBA00022813"/>
    </source>
</evidence>
<evidence type="ECO:0000256" key="2">
    <source>
        <dbReference type="ARBA" id="ARBA00022691"/>
    </source>
</evidence>
<dbReference type="EMBL" id="BAAACR010000013">
    <property type="protein sequence ID" value="GAA0216022.1"/>
    <property type="molecule type" value="Genomic_DNA"/>
</dbReference>
<keyword evidence="10" id="KW-0670">Pyruvate</keyword>
<organism evidence="11 12">
    <name type="scientific">Selenomonas dianae</name>
    <dbReference type="NCBI Taxonomy" id="135079"/>
    <lineage>
        <taxon>Bacteria</taxon>
        <taxon>Bacillati</taxon>
        <taxon>Bacillota</taxon>
        <taxon>Negativicutes</taxon>
        <taxon>Selenomonadales</taxon>
        <taxon>Selenomonadaceae</taxon>
        <taxon>Selenomonas</taxon>
    </lineage>
</organism>
<evidence type="ECO:0000256" key="3">
    <source>
        <dbReference type="ARBA" id="ARBA00022793"/>
    </source>
</evidence>
<protein>
    <recommendedName>
        <fullName evidence="13">S-adenosylmethionine decarboxylase</fullName>
    </recommendedName>
</protein>
<sequence length="152" mass="17066">MNIQARLLTVDFYNCKAEQCCDEAAVRAKVSTALRELDLVPLQIISEVQENGHISLMALLPNGHLAVHIHPELHHVSLDIYLCAENAALDPIARILRKAFQPEKTKTTHLRRGDFRSPAEIRPKTTTHVAPIRKIKSTGAKVIRILARRNRG</sequence>
<keyword evidence="7" id="KW-0865">Zymogen</keyword>
<evidence type="ECO:0000313" key="11">
    <source>
        <dbReference type="EMBL" id="GAA0216022.1"/>
    </source>
</evidence>
<keyword evidence="12" id="KW-1185">Reference proteome</keyword>
<keyword evidence="4" id="KW-0068">Autocatalytic cleavage</keyword>
<dbReference type="RefSeq" id="WP_304986469.1">
    <property type="nucleotide sequence ID" value="NZ_BAAACR010000013.1"/>
</dbReference>
<comment type="cofactor">
    <cofactor evidence="1">
        <name>pyruvate</name>
        <dbReference type="ChEBI" id="CHEBI:15361"/>
    </cofactor>
</comment>
<dbReference type="Gene3D" id="3.60.90.10">
    <property type="entry name" value="S-adenosylmethionine decarboxylase"/>
    <property type="match status" value="1"/>
</dbReference>
<evidence type="ECO:0000256" key="6">
    <source>
        <dbReference type="ARBA" id="ARBA00023115"/>
    </source>
</evidence>
<evidence type="ECO:0008006" key="13">
    <source>
        <dbReference type="Google" id="ProtNLM"/>
    </source>
</evidence>
<dbReference type="SUPFAM" id="SSF56276">
    <property type="entry name" value="S-adenosylmethionine decarboxylase"/>
    <property type="match status" value="1"/>
</dbReference>
<dbReference type="InterPro" id="IPR016067">
    <property type="entry name" value="S-AdoMet_deCO2ase_core"/>
</dbReference>
<keyword evidence="2" id="KW-0949">S-adenosyl-L-methionine</keyword>
<dbReference type="PANTHER" id="PTHR33866">
    <property type="entry name" value="S-ADENOSYLMETHIONINE DECARBOXYLASE PROENZYME"/>
    <property type="match status" value="1"/>
</dbReference>
<keyword evidence="8" id="KW-0456">Lyase</keyword>
<gene>
    <name evidence="11" type="ORF">GCM10008919_19130</name>
</gene>
<evidence type="ECO:0000256" key="1">
    <source>
        <dbReference type="ARBA" id="ARBA00001928"/>
    </source>
</evidence>
<accession>A0ABN0T9E3</accession>
<evidence type="ECO:0000256" key="8">
    <source>
        <dbReference type="ARBA" id="ARBA00023239"/>
    </source>
</evidence>
<dbReference type="PANTHER" id="PTHR33866:SF2">
    <property type="entry name" value="S-ADENOSYLMETHIONINE DECARBOXYLASE PROENZYME"/>
    <property type="match status" value="1"/>
</dbReference>
<dbReference type="Pfam" id="PF02675">
    <property type="entry name" value="AdoMet_dc"/>
    <property type="match status" value="1"/>
</dbReference>
<evidence type="ECO:0000256" key="10">
    <source>
        <dbReference type="ARBA" id="ARBA00023317"/>
    </source>
</evidence>
<reference evidence="11 12" key="1">
    <citation type="journal article" date="2019" name="Int. J. Syst. Evol. Microbiol.">
        <title>The Global Catalogue of Microorganisms (GCM) 10K type strain sequencing project: providing services to taxonomists for standard genome sequencing and annotation.</title>
        <authorList>
            <consortium name="The Broad Institute Genomics Platform"/>
            <consortium name="The Broad Institute Genome Sequencing Center for Infectious Disease"/>
            <person name="Wu L."/>
            <person name="Ma J."/>
        </authorList>
    </citation>
    <scope>NUCLEOTIDE SEQUENCE [LARGE SCALE GENOMIC DNA]</scope>
    <source>
        <strain evidence="11 12">JCM 8542</strain>
    </source>
</reference>